<dbReference type="GO" id="GO:0003700">
    <property type="term" value="F:DNA-binding transcription factor activity"/>
    <property type="evidence" value="ECO:0007669"/>
    <property type="project" value="TreeGrafter"/>
</dbReference>
<dbReference type="Gene3D" id="1.10.357.10">
    <property type="entry name" value="Tetracycline Repressor, domain 2"/>
    <property type="match status" value="1"/>
</dbReference>
<evidence type="ECO:0000256" key="2">
    <source>
        <dbReference type="ARBA" id="ARBA00023125"/>
    </source>
</evidence>
<protein>
    <recommendedName>
        <fullName evidence="5">HTH tetR-type domain-containing protein</fullName>
    </recommendedName>
</protein>
<evidence type="ECO:0000259" key="5">
    <source>
        <dbReference type="PROSITE" id="PS50977"/>
    </source>
</evidence>
<keyword evidence="2 4" id="KW-0238">DNA-binding</keyword>
<reference evidence="6 7" key="1">
    <citation type="submission" date="2017-10" db="EMBL/GenBank/DDBJ databases">
        <title>Genome sequence of Caulobacter mirabilis FWC38.</title>
        <authorList>
            <person name="Fiebig A."/>
            <person name="Crosson S."/>
        </authorList>
    </citation>
    <scope>NUCLEOTIDE SEQUENCE [LARGE SCALE GENOMIC DNA]</scope>
    <source>
        <strain evidence="6 7">FWC 38</strain>
    </source>
</reference>
<dbReference type="InterPro" id="IPR001647">
    <property type="entry name" value="HTH_TetR"/>
</dbReference>
<name>A0A2D2AY18_9CAUL</name>
<keyword evidence="7" id="KW-1185">Reference proteome</keyword>
<dbReference type="Proteomes" id="UP000228945">
    <property type="component" value="Chromosome"/>
</dbReference>
<evidence type="ECO:0000256" key="1">
    <source>
        <dbReference type="ARBA" id="ARBA00023015"/>
    </source>
</evidence>
<dbReference type="Pfam" id="PF00440">
    <property type="entry name" value="TetR_N"/>
    <property type="match status" value="1"/>
</dbReference>
<gene>
    <name evidence="6" type="ORF">CSW64_11115</name>
</gene>
<evidence type="ECO:0000256" key="3">
    <source>
        <dbReference type="ARBA" id="ARBA00023163"/>
    </source>
</evidence>
<dbReference type="PANTHER" id="PTHR30055">
    <property type="entry name" value="HTH-TYPE TRANSCRIPTIONAL REGULATOR RUTR"/>
    <property type="match status" value="1"/>
</dbReference>
<evidence type="ECO:0000313" key="7">
    <source>
        <dbReference type="Proteomes" id="UP000228945"/>
    </source>
</evidence>
<dbReference type="SUPFAM" id="SSF46689">
    <property type="entry name" value="Homeodomain-like"/>
    <property type="match status" value="1"/>
</dbReference>
<dbReference type="EMBL" id="CP024201">
    <property type="protein sequence ID" value="ATQ42918.1"/>
    <property type="molecule type" value="Genomic_DNA"/>
</dbReference>
<sequence length="214" mass="23774">MSVKVRRRAMAEPADTVVQRRRGVSKNPEEARRKIIEAAIAAFGETGFRGTSTELIAERAGYSQATVFFHFGTKPSLLQACLEECVRRALATIRATGASGTVELVSRLDGIFDDRPTAEFLSVMLLEQSRNEAMRPIYASFHGLVRQEICDEIVREVAVSPGAASEAAAKILSMMIGVHAEFRVEKQLFSRADYARMLTQVTQLIIDDLRRTPR</sequence>
<dbReference type="PROSITE" id="PS50977">
    <property type="entry name" value="HTH_TETR_2"/>
    <property type="match status" value="1"/>
</dbReference>
<dbReference type="AlphaFoldDB" id="A0A2D2AY18"/>
<dbReference type="PANTHER" id="PTHR30055:SF234">
    <property type="entry name" value="HTH-TYPE TRANSCRIPTIONAL REGULATOR BETI"/>
    <property type="match status" value="1"/>
</dbReference>
<accession>A0A2D2AY18</accession>
<keyword evidence="1" id="KW-0805">Transcription regulation</keyword>
<keyword evidence="3" id="KW-0804">Transcription</keyword>
<evidence type="ECO:0000313" key="6">
    <source>
        <dbReference type="EMBL" id="ATQ42918.1"/>
    </source>
</evidence>
<dbReference type="GO" id="GO:0000976">
    <property type="term" value="F:transcription cis-regulatory region binding"/>
    <property type="evidence" value="ECO:0007669"/>
    <property type="project" value="TreeGrafter"/>
</dbReference>
<proteinExistence type="predicted"/>
<organism evidence="6 7">
    <name type="scientific">Caulobacter mirabilis</name>
    <dbReference type="NCBI Taxonomy" id="69666"/>
    <lineage>
        <taxon>Bacteria</taxon>
        <taxon>Pseudomonadati</taxon>
        <taxon>Pseudomonadota</taxon>
        <taxon>Alphaproteobacteria</taxon>
        <taxon>Caulobacterales</taxon>
        <taxon>Caulobacteraceae</taxon>
        <taxon>Caulobacter</taxon>
    </lineage>
</organism>
<dbReference type="KEGG" id="cmb:CSW64_11115"/>
<dbReference type="InterPro" id="IPR009057">
    <property type="entry name" value="Homeodomain-like_sf"/>
</dbReference>
<evidence type="ECO:0000256" key="4">
    <source>
        <dbReference type="PROSITE-ProRule" id="PRU00335"/>
    </source>
</evidence>
<dbReference type="InterPro" id="IPR050109">
    <property type="entry name" value="HTH-type_TetR-like_transc_reg"/>
</dbReference>
<dbReference type="OrthoDB" id="9816431at2"/>
<feature type="DNA-binding region" description="H-T-H motif" evidence="4">
    <location>
        <begin position="52"/>
        <end position="71"/>
    </location>
</feature>
<feature type="domain" description="HTH tetR-type" evidence="5">
    <location>
        <begin position="29"/>
        <end position="89"/>
    </location>
</feature>
<dbReference type="PRINTS" id="PR00455">
    <property type="entry name" value="HTHTETR"/>
</dbReference>